<evidence type="ECO:0000256" key="8">
    <source>
        <dbReference type="ARBA" id="ARBA00023136"/>
    </source>
</evidence>
<reference evidence="10 11" key="1">
    <citation type="submission" date="2016-10" db="EMBL/GenBank/DDBJ databases">
        <title>Chromobacterium muskegensis sp. nov., an insecticidal bacterium isolated from Sphagnum bogs.</title>
        <authorList>
            <person name="Sparks M.E."/>
            <person name="Blackburn M.B."/>
            <person name="Gundersen-Rindal D.E."/>
            <person name="Mitchell A."/>
            <person name="Farrar R."/>
            <person name="Kuhar D."/>
        </authorList>
    </citation>
    <scope>NUCLEOTIDE SEQUENCE [LARGE SCALE GENOMIC DNA]</scope>
    <source>
        <strain evidence="10 11">21-1</strain>
    </source>
</reference>
<dbReference type="InterPro" id="IPR012902">
    <property type="entry name" value="N_methyl_site"/>
</dbReference>
<dbReference type="PANTHER" id="PTHR38779">
    <property type="entry name" value="TYPE II SECRETION SYSTEM PROTEIN I-RELATED"/>
    <property type="match status" value="1"/>
</dbReference>
<dbReference type="Gene3D" id="3.30.1300.30">
    <property type="entry name" value="GSPII I/J protein-like"/>
    <property type="match status" value="1"/>
</dbReference>
<dbReference type="EMBL" id="CP017707">
    <property type="protein sequence ID" value="AOZ50274.1"/>
    <property type="molecule type" value="Genomic_DNA"/>
</dbReference>
<keyword evidence="7" id="KW-1133">Transmembrane helix</keyword>
<comment type="subunit">
    <text evidence="9">Type II secretion is composed of four main components: the outer membrane complex, the inner membrane complex, the cytoplasmic secretion ATPase and the periplasm-spanning pseudopilus.</text>
</comment>
<evidence type="ECO:0000256" key="9">
    <source>
        <dbReference type="RuleBase" id="RU368030"/>
    </source>
</evidence>
<accession>A0A1D9LGF7</accession>
<evidence type="ECO:0000256" key="7">
    <source>
        <dbReference type="ARBA" id="ARBA00022989"/>
    </source>
</evidence>
<dbReference type="GO" id="GO:0005886">
    <property type="term" value="C:plasma membrane"/>
    <property type="evidence" value="ECO:0007669"/>
    <property type="project" value="UniProtKB-SubCell"/>
</dbReference>
<dbReference type="SUPFAM" id="SSF54523">
    <property type="entry name" value="Pili subunits"/>
    <property type="match status" value="1"/>
</dbReference>
<keyword evidence="3" id="KW-1003">Cell membrane</keyword>
<gene>
    <name evidence="10" type="ORF">BKX93_09870</name>
</gene>
<dbReference type="KEGG" id="cvc:BKX93_09870"/>
<proteinExistence type="inferred from homology"/>
<organism evidence="10 11">
    <name type="scientific">Chromobacterium vaccinii</name>
    <dbReference type="NCBI Taxonomy" id="1108595"/>
    <lineage>
        <taxon>Bacteria</taxon>
        <taxon>Pseudomonadati</taxon>
        <taxon>Pseudomonadota</taxon>
        <taxon>Betaproteobacteria</taxon>
        <taxon>Neisseriales</taxon>
        <taxon>Chromobacteriaceae</taxon>
        <taxon>Chromobacterium</taxon>
    </lineage>
</organism>
<dbReference type="Proteomes" id="UP000178776">
    <property type="component" value="Chromosome"/>
</dbReference>
<dbReference type="RefSeq" id="WP_046155573.1">
    <property type="nucleotide sequence ID" value="NZ_CP017707.1"/>
</dbReference>
<dbReference type="AlphaFoldDB" id="A0A1D9LGF7"/>
<comment type="similarity">
    <text evidence="2 9">Belongs to the GSP I family.</text>
</comment>
<dbReference type="Pfam" id="PF02501">
    <property type="entry name" value="T2SSI"/>
    <property type="match status" value="1"/>
</dbReference>
<dbReference type="NCBIfam" id="TIGR02532">
    <property type="entry name" value="IV_pilin_GFxxxE"/>
    <property type="match status" value="1"/>
</dbReference>
<keyword evidence="6" id="KW-0812">Transmembrane</keyword>
<evidence type="ECO:0000313" key="10">
    <source>
        <dbReference type="EMBL" id="AOZ50274.1"/>
    </source>
</evidence>
<dbReference type="InterPro" id="IPR010052">
    <property type="entry name" value="T2SS_protein-GspI"/>
</dbReference>
<comment type="PTM">
    <text evidence="9">Cleaved by prepilin peptidase.</text>
</comment>
<dbReference type="InterPro" id="IPR045584">
    <property type="entry name" value="Pilin-like"/>
</dbReference>
<keyword evidence="4 9" id="KW-0488">Methylation</keyword>
<comment type="subcellular location">
    <subcellularLocation>
        <location evidence="1 9">Cell inner membrane</location>
        <topology evidence="1 9">Single-pass membrane protein</topology>
    </subcellularLocation>
</comment>
<evidence type="ECO:0000313" key="11">
    <source>
        <dbReference type="Proteomes" id="UP000178776"/>
    </source>
</evidence>
<evidence type="ECO:0000256" key="3">
    <source>
        <dbReference type="ARBA" id="ARBA00022475"/>
    </source>
</evidence>
<protein>
    <recommendedName>
        <fullName evidence="9">Type II secretion system protein I</fullName>
        <shortName evidence="9">T2SS minor pseudopilin I</shortName>
    </recommendedName>
</protein>
<evidence type="ECO:0000256" key="4">
    <source>
        <dbReference type="ARBA" id="ARBA00022481"/>
    </source>
</evidence>
<dbReference type="Pfam" id="PF07963">
    <property type="entry name" value="N_methyl"/>
    <property type="match status" value="1"/>
</dbReference>
<dbReference type="GO" id="GO:0015628">
    <property type="term" value="P:protein secretion by the type II secretion system"/>
    <property type="evidence" value="ECO:0007669"/>
    <property type="project" value="UniProtKB-UniRule"/>
</dbReference>
<evidence type="ECO:0000256" key="5">
    <source>
        <dbReference type="ARBA" id="ARBA00022519"/>
    </source>
</evidence>
<name>A0A1D9LGF7_9NEIS</name>
<keyword evidence="8" id="KW-0472">Membrane</keyword>
<evidence type="ECO:0000256" key="2">
    <source>
        <dbReference type="ARBA" id="ARBA00008358"/>
    </source>
</evidence>
<sequence length="126" mass="13848">MRRQQGFTLFEVLVALAIIAVALGALLRATGLAADNAEGMERRMQANWEAQNQIAMLQALRQFPEPGQQAGESKEDGVEWRWEREISPTPNPNFRKVTVRILAPGAGHYVLAEMTGYLRQQAGGGG</sequence>
<dbReference type="PANTHER" id="PTHR38779:SF2">
    <property type="entry name" value="TYPE II SECRETION SYSTEM PROTEIN I-RELATED"/>
    <property type="match status" value="1"/>
</dbReference>
<dbReference type="GO" id="GO:0015627">
    <property type="term" value="C:type II protein secretion system complex"/>
    <property type="evidence" value="ECO:0007669"/>
    <property type="project" value="UniProtKB-UniRule"/>
</dbReference>
<dbReference type="STRING" id="1108595.BKX93_09870"/>
<dbReference type="GeneID" id="68841523"/>
<dbReference type="InterPro" id="IPR003413">
    <property type="entry name" value="T2SS_GspI_C"/>
</dbReference>
<keyword evidence="5 9" id="KW-0997">Cell inner membrane</keyword>
<evidence type="ECO:0000256" key="6">
    <source>
        <dbReference type="ARBA" id="ARBA00022692"/>
    </source>
</evidence>
<evidence type="ECO:0000256" key="1">
    <source>
        <dbReference type="ARBA" id="ARBA00004377"/>
    </source>
</evidence>
<dbReference type="NCBIfam" id="TIGR01707">
    <property type="entry name" value="gspI"/>
    <property type="match status" value="1"/>
</dbReference>
<comment type="function">
    <text evidence="9">Component of the type II secretion system required for the energy-dependent secretion of extracellular factors such as proteases and toxins from the periplasm.</text>
</comment>